<dbReference type="CDD" id="cd02021">
    <property type="entry name" value="GntK"/>
    <property type="match status" value="1"/>
</dbReference>
<feature type="site" description="Interaction with substrate tRNA" evidence="10">
    <location>
        <position position="126"/>
    </location>
</feature>
<dbReference type="InterPro" id="IPR027417">
    <property type="entry name" value="P-loop_NTPase"/>
</dbReference>
<dbReference type="PANTHER" id="PTHR43442">
    <property type="entry name" value="GLUCONOKINASE-RELATED"/>
    <property type="match status" value="1"/>
</dbReference>
<dbReference type="Pfam" id="PF01202">
    <property type="entry name" value="SKI"/>
    <property type="match status" value="1"/>
</dbReference>
<evidence type="ECO:0000256" key="9">
    <source>
        <dbReference type="ARBA" id="ARBA00048090"/>
    </source>
</evidence>
<dbReference type="GO" id="GO:0005737">
    <property type="term" value="C:cytoplasm"/>
    <property type="evidence" value="ECO:0007669"/>
    <property type="project" value="TreeGrafter"/>
</dbReference>
<dbReference type="Gene3D" id="3.40.50.300">
    <property type="entry name" value="P-loop containing nucleotide triphosphate hydrolases"/>
    <property type="match status" value="2"/>
</dbReference>
<evidence type="ECO:0000256" key="11">
    <source>
        <dbReference type="RuleBase" id="RU003783"/>
    </source>
</evidence>
<keyword evidence="6" id="KW-0418">Kinase</keyword>
<keyword evidence="7 10" id="KW-0067">ATP-binding</keyword>
<keyword evidence="15" id="KW-1185">Reference proteome</keyword>
<feature type="region of interest" description="Interaction with substrate tRNA" evidence="10">
    <location>
        <begin position="38"/>
        <end position="41"/>
    </location>
</feature>
<evidence type="ECO:0000256" key="4">
    <source>
        <dbReference type="ARBA" id="ARBA00022679"/>
    </source>
</evidence>
<feature type="site" description="Interaction with substrate tRNA" evidence="10">
    <location>
        <position position="104"/>
    </location>
</feature>
<dbReference type="HAMAP" id="MF_00185">
    <property type="entry name" value="IPP_trans"/>
    <property type="match status" value="1"/>
</dbReference>
<dbReference type="EMBL" id="MQVX01000001">
    <property type="protein sequence ID" value="PQJ14874.1"/>
    <property type="molecule type" value="Genomic_DNA"/>
</dbReference>
<dbReference type="AlphaFoldDB" id="A0A2S7T5E5"/>
<feature type="binding site" evidence="10">
    <location>
        <begin position="15"/>
        <end position="20"/>
    </location>
    <ligand>
        <name>substrate</name>
    </ligand>
</feature>
<dbReference type="FunFam" id="3.40.50.300:FF:000522">
    <property type="entry name" value="Gluconokinase"/>
    <property type="match status" value="1"/>
</dbReference>
<evidence type="ECO:0000313" key="14">
    <source>
        <dbReference type="EMBL" id="PQJ14874.1"/>
    </source>
</evidence>
<dbReference type="GO" id="GO:0019521">
    <property type="term" value="P:D-gluconate metabolic process"/>
    <property type="evidence" value="ECO:0007669"/>
    <property type="project" value="UniProtKB-KW"/>
</dbReference>
<evidence type="ECO:0000256" key="7">
    <source>
        <dbReference type="ARBA" id="ARBA00022840"/>
    </source>
</evidence>
<dbReference type="NCBIfam" id="TIGR01313">
    <property type="entry name" value="therm_gnt_kin"/>
    <property type="match status" value="1"/>
</dbReference>
<evidence type="ECO:0000256" key="8">
    <source>
        <dbReference type="ARBA" id="ARBA00023064"/>
    </source>
</evidence>
<evidence type="ECO:0000256" key="13">
    <source>
        <dbReference type="RuleBase" id="RU003785"/>
    </source>
</evidence>
<feature type="binding site" evidence="10">
    <location>
        <begin position="13"/>
        <end position="20"/>
    </location>
    <ligand>
        <name>ATP</name>
        <dbReference type="ChEBI" id="CHEBI:30616"/>
    </ligand>
</feature>
<keyword evidence="4 10" id="KW-0808">Transferase</keyword>
<comment type="catalytic activity">
    <reaction evidence="10 11">
        <text>adenosine(37) in tRNA + dimethylallyl diphosphate = N(6)-dimethylallyladenosine(37) in tRNA + diphosphate</text>
        <dbReference type="Rhea" id="RHEA:26482"/>
        <dbReference type="Rhea" id="RHEA-COMP:10162"/>
        <dbReference type="Rhea" id="RHEA-COMP:10375"/>
        <dbReference type="ChEBI" id="CHEBI:33019"/>
        <dbReference type="ChEBI" id="CHEBI:57623"/>
        <dbReference type="ChEBI" id="CHEBI:74411"/>
        <dbReference type="ChEBI" id="CHEBI:74415"/>
        <dbReference type="EC" id="2.5.1.75"/>
    </reaction>
</comment>
<dbReference type="Proteomes" id="UP000239366">
    <property type="component" value="Unassembled WGS sequence"/>
</dbReference>
<accession>A0A2S7T5E5</accession>
<evidence type="ECO:0000256" key="6">
    <source>
        <dbReference type="ARBA" id="ARBA00022777"/>
    </source>
</evidence>
<evidence type="ECO:0000256" key="2">
    <source>
        <dbReference type="ARBA" id="ARBA00004761"/>
    </source>
</evidence>
<dbReference type="RefSeq" id="WP_105000515.1">
    <property type="nucleotide sequence ID" value="NZ_MQVX01000001.1"/>
</dbReference>
<comment type="catalytic activity">
    <reaction evidence="9">
        <text>D-gluconate + ATP = 6-phospho-D-gluconate + ADP + H(+)</text>
        <dbReference type="Rhea" id="RHEA:19433"/>
        <dbReference type="ChEBI" id="CHEBI:15378"/>
        <dbReference type="ChEBI" id="CHEBI:18391"/>
        <dbReference type="ChEBI" id="CHEBI:30616"/>
        <dbReference type="ChEBI" id="CHEBI:58759"/>
        <dbReference type="ChEBI" id="CHEBI:456216"/>
        <dbReference type="EC" id="2.7.1.12"/>
    </reaction>
</comment>
<dbReference type="GO" id="GO:0008033">
    <property type="term" value="P:tRNA processing"/>
    <property type="evidence" value="ECO:0007669"/>
    <property type="project" value="UniProtKB-UniRule"/>
</dbReference>
<comment type="similarity">
    <text evidence="10 13">Belongs to the IPP transferase family.</text>
</comment>
<dbReference type="NCBIfam" id="TIGR00174">
    <property type="entry name" value="miaA"/>
    <property type="match status" value="1"/>
</dbReference>
<comment type="caution">
    <text evidence="10">Lacks conserved residue(s) required for the propagation of feature annotation.</text>
</comment>
<dbReference type="GO" id="GO:0005524">
    <property type="term" value="F:ATP binding"/>
    <property type="evidence" value="ECO:0007669"/>
    <property type="project" value="UniProtKB-UniRule"/>
</dbReference>
<dbReference type="Pfam" id="PF01715">
    <property type="entry name" value="IPPT"/>
    <property type="match status" value="1"/>
</dbReference>
<dbReference type="Gene3D" id="1.10.20.140">
    <property type="match status" value="1"/>
</dbReference>
<dbReference type="PANTHER" id="PTHR43442:SF3">
    <property type="entry name" value="GLUCONOKINASE-RELATED"/>
    <property type="match status" value="1"/>
</dbReference>
<comment type="subunit">
    <text evidence="10">Monomer.</text>
</comment>
<evidence type="ECO:0000313" key="15">
    <source>
        <dbReference type="Proteomes" id="UP000239366"/>
    </source>
</evidence>
<reference evidence="15" key="1">
    <citation type="submission" date="2016-11" db="EMBL/GenBank/DDBJ databases">
        <title>Trade-off between light-utilization and light-protection in marine flavobacteria.</title>
        <authorList>
            <person name="Kumagai Y."/>
            <person name="Yoshizawa S."/>
            <person name="Kogure K."/>
        </authorList>
    </citation>
    <scope>NUCLEOTIDE SEQUENCE [LARGE SCALE GENOMIC DNA]</scope>
    <source>
        <strain evidence="15">SG-18</strain>
    </source>
</reference>
<evidence type="ECO:0000256" key="3">
    <source>
        <dbReference type="ARBA" id="ARBA00008420"/>
    </source>
</evidence>
<sequence>MEKNSTTLAALVGPTAIGKTAFSIALAQHWKTEIISADSRQFYREMRIGTAVPSTEELRQVPHHFIQHRSISEEYSAAQFAQEAEPLVQELLQTKGKALVVGGSGLYTDALIQGLNDFPAIPEKIRKEVRELFAEKELEGLQMKLNELDPEYAQQVDFQNPMRLMRALEVCLASGKPYSTFRKGPDPSLKNKLYIGLAAERSQIYARIEQRVDLMMDEGLLEEARNLYEHRKLNALNTVGYKELFSHLSGECSLEEAVDAIKTNTRRFAKRQLTWYRKNKKINWLPTGWSNERKLAQVDSWIQKKQAAPVLLVMGVSGCGKSSLANAIAQRLDITYLDADDYHPEENIAKMKSGKPLNDKDRLPWLQKLALVLLDHQDKGVVLACSALKGSYRDLLNEYLRVQTIYLQGNFDYLYQRLNKRKGHFMPPELLQSQFQALEEPEDAIRISVEWPLEEAVENALDQLEH</sequence>
<proteinExistence type="inferred from homology"/>
<dbReference type="InterPro" id="IPR031322">
    <property type="entry name" value="Shikimate/glucono_kinase"/>
</dbReference>
<dbReference type="GO" id="GO:0046316">
    <property type="term" value="F:gluconokinase activity"/>
    <property type="evidence" value="ECO:0007669"/>
    <property type="project" value="UniProtKB-EC"/>
</dbReference>
<dbReference type="EC" id="2.5.1.75" evidence="10"/>
<dbReference type="GO" id="GO:0052381">
    <property type="term" value="F:tRNA dimethylallyltransferase activity"/>
    <property type="evidence" value="ECO:0007669"/>
    <property type="project" value="UniProtKB-UniRule"/>
</dbReference>
<keyword evidence="8" id="KW-0311">Gluconate utilization</keyword>
<dbReference type="InterPro" id="IPR018022">
    <property type="entry name" value="IPT"/>
</dbReference>
<comment type="cofactor">
    <cofactor evidence="10">
        <name>Mg(2+)</name>
        <dbReference type="ChEBI" id="CHEBI:18420"/>
    </cofactor>
</comment>
<comment type="function">
    <text evidence="1 10 12">Catalyzes the transfer of a dimethylallyl group onto the adenine at position 37 in tRNAs that read codons beginning with uridine, leading to the formation of N6-(dimethylallyl)adenosine (i(6)A).</text>
</comment>
<keyword evidence="10" id="KW-0460">Magnesium</keyword>
<organism evidence="14 15">
    <name type="scientific">Aureicoccus marinus</name>
    <dbReference type="NCBI Taxonomy" id="754435"/>
    <lineage>
        <taxon>Bacteria</taxon>
        <taxon>Pseudomonadati</taxon>
        <taxon>Bacteroidota</taxon>
        <taxon>Flavobacteriia</taxon>
        <taxon>Flavobacteriales</taxon>
        <taxon>Flavobacteriaceae</taxon>
        <taxon>Aureicoccus</taxon>
    </lineage>
</organism>
<evidence type="ECO:0000256" key="1">
    <source>
        <dbReference type="ARBA" id="ARBA00003213"/>
    </source>
</evidence>
<dbReference type="OrthoDB" id="9776390at2"/>
<evidence type="ECO:0000256" key="5">
    <source>
        <dbReference type="ARBA" id="ARBA00022741"/>
    </source>
</evidence>
<keyword evidence="10 11" id="KW-0819">tRNA processing</keyword>
<keyword evidence="5 10" id="KW-0547">Nucleotide-binding</keyword>
<evidence type="ECO:0000256" key="10">
    <source>
        <dbReference type="HAMAP-Rule" id="MF_00185"/>
    </source>
</evidence>
<comment type="pathway">
    <text evidence="2">Carbohydrate acid metabolism.</text>
</comment>
<name>A0A2S7T5E5_9FLAO</name>
<dbReference type="InterPro" id="IPR006001">
    <property type="entry name" value="Therm_gnt_kin"/>
</dbReference>
<evidence type="ECO:0000256" key="12">
    <source>
        <dbReference type="RuleBase" id="RU003784"/>
    </source>
</evidence>
<comment type="similarity">
    <text evidence="3">Belongs to the gluconokinase GntK/GntV family.</text>
</comment>
<comment type="caution">
    <text evidence="14">The sequence shown here is derived from an EMBL/GenBank/DDBJ whole genome shotgun (WGS) entry which is preliminary data.</text>
</comment>
<dbReference type="SUPFAM" id="SSF52540">
    <property type="entry name" value="P-loop containing nucleoside triphosphate hydrolases"/>
    <property type="match status" value="2"/>
</dbReference>
<gene>
    <name evidence="10" type="primary">miaA</name>
    <name evidence="14" type="ORF">BST99_03200</name>
</gene>
<protein>
    <recommendedName>
        <fullName evidence="10">tRNA dimethylallyltransferase</fullName>
        <ecNumber evidence="10">2.5.1.75</ecNumber>
    </recommendedName>
    <alternativeName>
        <fullName evidence="10">Dimethylallyl diphosphate:tRNA dimethylallyltransferase</fullName>
        <shortName evidence="10">DMAPP:tRNA dimethylallyltransferase</shortName>
        <shortName evidence="10">DMATase</shortName>
    </alternativeName>
    <alternativeName>
        <fullName evidence="10">Isopentenyl-diphosphate:tRNA isopentenyltransferase</fullName>
        <shortName evidence="10">IPP transferase</shortName>
        <shortName evidence="10">IPPT</shortName>
        <shortName evidence="10">IPTase</shortName>
    </alternativeName>
</protein>